<dbReference type="PROSITE" id="PS51198">
    <property type="entry name" value="UVRD_HELICASE_ATP_BIND"/>
    <property type="match status" value="1"/>
</dbReference>
<dbReference type="HOGENOM" id="CLU_004585_1_0_0"/>
<dbReference type="SUPFAM" id="SSF52540">
    <property type="entry name" value="P-loop containing nucleoside triphosphate hydrolases"/>
    <property type="match status" value="2"/>
</dbReference>
<dbReference type="KEGG" id="ctm:Cabther_A1637"/>
<accession>G2LJ99</accession>
<evidence type="ECO:0000256" key="13">
    <source>
        <dbReference type="SAM" id="MobiDB-lite"/>
    </source>
</evidence>
<comment type="catalytic activity">
    <reaction evidence="9">
        <text>Couples ATP hydrolysis with the unwinding of duplex DNA by translocating in the 3'-5' direction.</text>
        <dbReference type="EC" id="5.6.2.4"/>
    </reaction>
</comment>
<evidence type="ECO:0000256" key="12">
    <source>
        <dbReference type="PROSITE-ProRule" id="PRU00560"/>
    </source>
</evidence>
<name>G2LJ99_CHLTF</name>
<dbReference type="InterPro" id="IPR000212">
    <property type="entry name" value="DNA_helicase_UvrD/REP"/>
</dbReference>
<evidence type="ECO:0000259" key="15">
    <source>
        <dbReference type="PROSITE" id="PS51217"/>
    </source>
</evidence>
<evidence type="ECO:0000256" key="7">
    <source>
        <dbReference type="ARBA" id="ARBA00025483"/>
    </source>
</evidence>
<comment type="subunit">
    <text evidence="8">DNA polymerase III contains a core (composed of alpha, epsilon and theta chains) that associates with a tau subunit. This core dimerizes to form the POLIII' complex. PolIII' associates with the gamma complex (composed of gamma, delta, delta', psi and chi chains) and with the beta chain to form the complete DNA polymerase III complex.</text>
</comment>
<keyword evidence="3 12" id="KW-0378">Hydrolase</keyword>
<protein>
    <recommendedName>
        <fullName evidence="10">DNA 3'-5' helicase</fullName>
        <ecNumber evidence="10">5.6.2.4</ecNumber>
    </recommendedName>
</protein>
<evidence type="ECO:0000256" key="6">
    <source>
        <dbReference type="ARBA" id="ARBA00023235"/>
    </source>
</evidence>
<dbReference type="GO" id="GO:0006260">
    <property type="term" value="P:DNA replication"/>
    <property type="evidence" value="ECO:0007669"/>
    <property type="project" value="InterPro"/>
</dbReference>
<dbReference type="PROSITE" id="PS51217">
    <property type="entry name" value="UVRD_HELICASE_CTER"/>
    <property type="match status" value="1"/>
</dbReference>
<dbReference type="Gene3D" id="1.10.486.10">
    <property type="entry name" value="PCRA, domain 4"/>
    <property type="match status" value="1"/>
</dbReference>
<dbReference type="EMBL" id="CP002514">
    <property type="protein sequence ID" value="AEP12386.1"/>
    <property type="molecule type" value="Genomic_DNA"/>
</dbReference>
<dbReference type="Pfam" id="PF00929">
    <property type="entry name" value="RNase_T"/>
    <property type="match status" value="1"/>
</dbReference>
<feature type="domain" description="UvrD-like helicase ATP-binding" evidence="14">
    <location>
        <begin position="68"/>
        <end position="347"/>
    </location>
</feature>
<dbReference type="InterPro" id="IPR013520">
    <property type="entry name" value="Ribonucl_H"/>
</dbReference>
<dbReference type="GO" id="GO:0003887">
    <property type="term" value="F:DNA-directed DNA polymerase activity"/>
    <property type="evidence" value="ECO:0007669"/>
    <property type="project" value="InterPro"/>
</dbReference>
<feature type="region of interest" description="Disordered" evidence="13">
    <location>
        <begin position="1017"/>
        <end position="1038"/>
    </location>
</feature>
<evidence type="ECO:0000256" key="1">
    <source>
        <dbReference type="ARBA" id="ARBA00009922"/>
    </source>
</evidence>
<keyword evidence="16" id="KW-0540">Nuclease</keyword>
<evidence type="ECO:0000256" key="9">
    <source>
        <dbReference type="ARBA" id="ARBA00034617"/>
    </source>
</evidence>
<keyword evidence="2 12" id="KW-0547">Nucleotide-binding</keyword>
<keyword evidence="17" id="KW-1185">Reference proteome</keyword>
<feature type="domain" description="UvrD-like helicase C-terminal" evidence="15">
    <location>
        <begin position="348"/>
        <end position="1005"/>
    </location>
</feature>
<dbReference type="CDD" id="cd17932">
    <property type="entry name" value="DEXQc_UvrD"/>
    <property type="match status" value="1"/>
</dbReference>
<dbReference type="Pfam" id="PF00580">
    <property type="entry name" value="UvrD-helicase"/>
    <property type="match status" value="1"/>
</dbReference>
<dbReference type="InterPro" id="IPR006054">
    <property type="entry name" value="DnaQ"/>
</dbReference>
<dbReference type="CDD" id="cd06127">
    <property type="entry name" value="DEDDh"/>
    <property type="match status" value="1"/>
</dbReference>
<evidence type="ECO:0000256" key="3">
    <source>
        <dbReference type="ARBA" id="ARBA00022801"/>
    </source>
</evidence>
<dbReference type="Gene3D" id="3.30.420.10">
    <property type="entry name" value="Ribonuclease H-like superfamily/Ribonuclease H"/>
    <property type="match status" value="1"/>
</dbReference>
<feature type="binding site" evidence="12">
    <location>
        <begin position="89"/>
        <end position="96"/>
    </location>
    <ligand>
        <name>ATP</name>
        <dbReference type="ChEBI" id="CHEBI:30616"/>
    </ligand>
</feature>
<sequence>MPVWRRPRQLCASAASERLSGGQAAHHGLARTALAGRAACRPGSRTDLPKHPTQPPVDWKAMEARECLSLSDEQRRAVEAPLGSNLVIAGPGTGKTRTLAYRVAYVIQTLGVPPDNILAVTYTNKATEEMRYRLRWLLPDEAGRLTIGTFHSFCIRLLRQHHAHLDLPRHFGIADENAQIRLLQRLRPNITEQNARNILLHFSQERLGKLKDMDTLARENPFFAQYLAGLRHNALIDFDDILVLTDRLLQQTEILDKVRAGLRFILVDEFQDTDRMQYTILKRLALRQDLNTKRCENIIPVFAVADDDQSIFAWRGAHPENIHEFFTEFLAGQDEAVLRLETNYRCAGHIVEAANRLMARAPRLFDKSPRAHRAAGKAVQILSYNSPEEEIEGIAQAILAARQQNVPLSDMAILYRRHNTGQQIEMALLEKGIPCQVIRRTSQFEAPAMKRWLLLMRAILNPDDDLALAELIGLTCDDATRRYFEQQHQTATGKQALRHILWEALEADQSDVRRAAGKIVGWLAFGKTCLDTSPCLSHWIATLGAFLKADTAPLPPLAAPSPDLVTAAKWLARLSQVKGTLVIAATDPLVEEVATYLVTHTLAGQAAFHICACRKLPPQMPTEKAVLLALDHAAEQTATRQWKFDGILLVATTLPGQATYARRQVDPGALPTDERGAQPSRFVTLWKLMRTYLAATLQPLFSDYTIVDLETTDKDAHHCDIVEVAAIRIRQGQETEAYSQLVRPALEPISAEAEKTHHISAEMVADAPTFEAIAPALHAFLGQDLLVAHNGLAFDFKVLRRRFRDVGLKFDHPFFDTLLFARQLYADHPSIKRCRLEDLAQAHGIEIGTAHRALDDTRTLAAVFQAMQRDYQEQRAATLGAETLGILALAMLLEMSEAEAAASSLFQAGVSLWKTATDDWLMSRLETEPAAATAAAVWRRRVGSDPPETDHQTPEVLAALAKRYDDLPTREGMQALLDFTRLMTAADHWRDCEAVTLMTIHAAKGLEFSHVWLPALEESSPVSGSPPPAANPNHSHDRLEEERRLLYVGLTRAQEQAVLSWAKTRDGNSRTHLRFLADLGQLVLAGENGSALSPDMA</sequence>
<comment type="similarity">
    <text evidence="1">Belongs to the helicase family. UvrD subfamily.</text>
</comment>
<organism evidence="16 17">
    <name type="scientific">Chloracidobacterium thermophilum (strain B)</name>
    <dbReference type="NCBI Taxonomy" id="981222"/>
    <lineage>
        <taxon>Bacteria</taxon>
        <taxon>Pseudomonadati</taxon>
        <taxon>Acidobacteriota</taxon>
        <taxon>Terriglobia</taxon>
        <taxon>Terriglobales</taxon>
        <taxon>Acidobacteriaceae</taxon>
        <taxon>Chloracidobacterium</taxon>
    </lineage>
</organism>
<dbReference type="Proteomes" id="UP000006791">
    <property type="component" value="Chromosome 1"/>
</dbReference>
<dbReference type="SUPFAM" id="SSF53098">
    <property type="entry name" value="Ribonuclease H-like"/>
    <property type="match status" value="1"/>
</dbReference>
<dbReference type="SMART" id="SM00479">
    <property type="entry name" value="EXOIII"/>
    <property type="match status" value="1"/>
</dbReference>
<evidence type="ECO:0000313" key="16">
    <source>
        <dbReference type="EMBL" id="AEP12386.1"/>
    </source>
</evidence>
<proteinExistence type="inferred from homology"/>
<dbReference type="Gene3D" id="3.40.50.300">
    <property type="entry name" value="P-loop containing nucleotide triphosphate hydrolases"/>
    <property type="match status" value="3"/>
</dbReference>
<dbReference type="NCBIfam" id="TIGR00573">
    <property type="entry name" value="dnaq"/>
    <property type="match status" value="1"/>
</dbReference>
<evidence type="ECO:0000259" key="14">
    <source>
        <dbReference type="PROSITE" id="PS51198"/>
    </source>
</evidence>
<evidence type="ECO:0000256" key="10">
    <source>
        <dbReference type="ARBA" id="ARBA00034808"/>
    </source>
</evidence>
<dbReference type="EC" id="5.6.2.4" evidence="10"/>
<dbReference type="InterPro" id="IPR027417">
    <property type="entry name" value="P-loop_NTPase"/>
</dbReference>
<dbReference type="PANTHER" id="PTHR11070">
    <property type="entry name" value="UVRD / RECB / PCRA DNA HELICASE FAMILY MEMBER"/>
    <property type="match status" value="1"/>
</dbReference>
<dbReference type="FunFam" id="3.30.420.10:FF:000045">
    <property type="entry name" value="3'-5' exonuclease DinG"/>
    <property type="match status" value="1"/>
</dbReference>
<dbReference type="Gene3D" id="1.10.10.160">
    <property type="match status" value="1"/>
</dbReference>
<comment type="function">
    <text evidence="7">DNA polymerase III is a complex, multichain enzyme responsible for most of the replicative synthesis in bacteria. The epsilon subunit contain the editing function and is a proofreading 3'-5' exonuclease.</text>
</comment>
<dbReference type="STRING" id="981222.Cabther_A1637"/>
<evidence type="ECO:0000256" key="11">
    <source>
        <dbReference type="ARBA" id="ARBA00048988"/>
    </source>
</evidence>
<dbReference type="InterPro" id="IPR014016">
    <property type="entry name" value="UvrD-like_ATP-bd"/>
</dbReference>
<dbReference type="GO" id="GO:0043138">
    <property type="term" value="F:3'-5' DNA helicase activity"/>
    <property type="evidence" value="ECO:0007669"/>
    <property type="project" value="UniProtKB-EC"/>
</dbReference>
<gene>
    <name evidence="16" type="ordered locus">Cabther_A1637</name>
</gene>
<dbReference type="Pfam" id="PF13361">
    <property type="entry name" value="UvrD_C"/>
    <property type="match status" value="2"/>
</dbReference>
<dbReference type="InterPro" id="IPR036397">
    <property type="entry name" value="RNaseH_sf"/>
</dbReference>
<dbReference type="GO" id="GO:0003677">
    <property type="term" value="F:DNA binding"/>
    <property type="evidence" value="ECO:0007669"/>
    <property type="project" value="InterPro"/>
</dbReference>
<reference evidence="16 17" key="1">
    <citation type="journal article" date="2012" name="Environ. Microbiol.">
        <title>Complete genome of Candidatus Chloracidobacterium thermophilum, a chlorophyll-based photoheterotroph belonging to the phylum Acidobacteria.</title>
        <authorList>
            <person name="Garcia Costas A.M."/>
            <person name="Liu Z."/>
            <person name="Tomsho L.P."/>
            <person name="Schuster S.C."/>
            <person name="Ward D.M."/>
            <person name="Bryant D.A."/>
        </authorList>
    </citation>
    <scope>NUCLEOTIDE SEQUENCE [LARGE SCALE GENOMIC DNA]</scope>
    <source>
        <strain evidence="16 17">B</strain>
    </source>
</reference>
<dbReference type="GO" id="GO:0016887">
    <property type="term" value="F:ATP hydrolysis activity"/>
    <property type="evidence" value="ECO:0007669"/>
    <property type="project" value="RHEA"/>
</dbReference>
<dbReference type="InterPro" id="IPR012337">
    <property type="entry name" value="RNaseH-like_sf"/>
</dbReference>
<keyword evidence="6" id="KW-0413">Isomerase</keyword>
<evidence type="ECO:0000256" key="8">
    <source>
        <dbReference type="ARBA" id="ARBA00026073"/>
    </source>
</evidence>
<evidence type="ECO:0000313" key="17">
    <source>
        <dbReference type="Proteomes" id="UP000006791"/>
    </source>
</evidence>
<evidence type="ECO:0000256" key="5">
    <source>
        <dbReference type="ARBA" id="ARBA00022840"/>
    </source>
</evidence>
<keyword evidence="4 12" id="KW-0347">Helicase</keyword>
<evidence type="ECO:0000256" key="4">
    <source>
        <dbReference type="ARBA" id="ARBA00022806"/>
    </source>
</evidence>
<evidence type="ECO:0000256" key="2">
    <source>
        <dbReference type="ARBA" id="ARBA00022741"/>
    </source>
</evidence>
<comment type="catalytic activity">
    <reaction evidence="11">
        <text>ATP + H2O = ADP + phosphate + H(+)</text>
        <dbReference type="Rhea" id="RHEA:13065"/>
        <dbReference type="ChEBI" id="CHEBI:15377"/>
        <dbReference type="ChEBI" id="CHEBI:15378"/>
        <dbReference type="ChEBI" id="CHEBI:30616"/>
        <dbReference type="ChEBI" id="CHEBI:43474"/>
        <dbReference type="ChEBI" id="CHEBI:456216"/>
        <dbReference type="EC" id="5.6.2.4"/>
    </reaction>
</comment>
<keyword evidence="16" id="KW-0269">Exonuclease</keyword>
<dbReference type="InterPro" id="IPR014017">
    <property type="entry name" value="DNA_helicase_UvrD-like_C"/>
</dbReference>
<dbReference type="GO" id="GO:0004527">
    <property type="term" value="F:exonuclease activity"/>
    <property type="evidence" value="ECO:0007669"/>
    <property type="project" value="UniProtKB-KW"/>
</dbReference>
<keyword evidence="5 12" id="KW-0067">ATP-binding</keyword>
<dbReference type="AlphaFoldDB" id="G2LJ99"/>
<dbReference type="GO" id="GO:0005524">
    <property type="term" value="F:ATP binding"/>
    <property type="evidence" value="ECO:0007669"/>
    <property type="project" value="UniProtKB-UniRule"/>
</dbReference>
<dbReference type="InterPro" id="IPR013986">
    <property type="entry name" value="DExx_box_DNA_helicase_dom_sf"/>
</dbReference>